<name>U5DL28_9CHRO</name>
<dbReference type="RefSeq" id="WP_022608568.1">
    <property type="nucleotide sequence ID" value="NZ_ASSJ01000076.1"/>
</dbReference>
<dbReference type="Proteomes" id="UP000016960">
    <property type="component" value="Unassembled WGS sequence"/>
</dbReference>
<keyword evidence="1" id="KW-0812">Transmembrane</keyword>
<feature type="transmembrane region" description="Helical" evidence="1">
    <location>
        <begin position="20"/>
        <end position="45"/>
    </location>
</feature>
<dbReference type="EMBL" id="ASSJ01000076">
    <property type="protein sequence ID" value="ERN40430.1"/>
    <property type="molecule type" value="Genomic_DNA"/>
</dbReference>
<keyword evidence="1" id="KW-0472">Membrane</keyword>
<comment type="caution">
    <text evidence="2">The sequence shown here is derived from an EMBL/GenBank/DDBJ whole genome shotgun (WGS) entry which is preliminary data.</text>
</comment>
<dbReference type="InParanoid" id="U5DL28"/>
<dbReference type="STRING" id="582515.KR51_00029710"/>
<sequence length="147" mass="16542">MFESFANDLASGFGEFDSNSSLVIFIAAGVGGLVGILLSAMVFALSGQSPQRQERETFLHENLHDIYRNTLFAIAETIGTDSRAGDRAQKVRSTSAWLSLLLAYHPNPRDKHYKTLTQKLPLVDVQRQKPFFEELRELTIDLVRSQR</sequence>
<reference evidence="2 3" key="1">
    <citation type="submission" date="2013-05" db="EMBL/GenBank/DDBJ databases">
        <title>Draft genome sequence of Rubidibacter lacunae KORDI 51-2.</title>
        <authorList>
            <person name="Choi D.H."/>
            <person name="Noh J.H."/>
            <person name="Kwon K.-K."/>
            <person name="Lee J.-H."/>
            <person name="Ryu J.-Y."/>
        </authorList>
    </citation>
    <scope>NUCLEOTIDE SEQUENCE [LARGE SCALE GENOMIC DNA]</scope>
    <source>
        <strain evidence="2 3">KORDI 51-2</strain>
    </source>
</reference>
<keyword evidence="1" id="KW-1133">Transmembrane helix</keyword>
<organism evidence="2 3">
    <name type="scientific">Rubidibacter lacunae KORDI 51-2</name>
    <dbReference type="NCBI Taxonomy" id="582515"/>
    <lineage>
        <taxon>Bacteria</taxon>
        <taxon>Bacillati</taxon>
        <taxon>Cyanobacteriota</taxon>
        <taxon>Cyanophyceae</taxon>
        <taxon>Oscillatoriophycideae</taxon>
        <taxon>Chroococcales</taxon>
        <taxon>Aphanothecaceae</taxon>
        <taxon>Rubidibacter</taxon>
    </lineage>
</organism>
<protein>
    <submittedName>
        <fullName evidence="2">Uncharacterized protein</fullName>
    </submittedName>
</protein>
<gene>
    <name evidence="2" type="ORF">KR51_00029710</name>
</gene>
<dbReference type="AlphaFoldDB" id="U5DL28"/>
<evidence type="ECO:0000313" key="3">
    <source>
        <dbReference type="Proteomes" id="UP000016960"/>
    </source>
</evidence>
<accession>U5DL28</accession>
<proteinExistence type="predicted"/>
<evidence type="ECO:0000313" key="2">
    <source>
        <dbReference type="EMBL" id="ERN40430.1"/>
    </source>
</evidence>
<evidence type="ECO:0000256" key="1">
    <source>
        <dbReference type="SAM" id="Phobius"/>
    </source>
</evidence>
<keyword evidence="3" id="KW-1185">Reference proteome</keyword>